<accession>A0A1B8GK77</accession>
<gene>
    <name evidence="1" type="ORF">VE01_05817</name>
</gene>
<proteinExistence type="predicted"/>
<dbReference type="Proteomes" id="UP000091956">
    <property type="component" value="Unassembled WGS sequence"/>
</dbReference>
<dbReference type="EMBL" id="KV460229">
    <property type="protein sequence ID" value="OBT96235.1"/>
    <property type="molecule type" value="Genomic_DNA"/>
</dbReference>
<sequence>MEQAISSRLRRGPDVLAREPIFSLDGPYQYIGRLPNAEEKQGRWWSSIQSLWKMPCFNGGTWMRRRVLAYVIDRSKRFMELSETPHSA</sequence>
<evidence type="ECO:0000313" key="2">
    <source>
        <dbReference type="Proteomes" id="UP000091956"/>
    </source>
</evidence>
<dbReference type="RefSeq" id="XP_018129968.1">
    <property type="nucleotide sequence ID" value="XM_018275275.1"/>
</dbReference>
<dbReference type="GeneID" id="28839203"/>
<organism evidence="1 2">
    <name type="scientific">Pseudogymnoascus verrucosus</name>
    <dbReference type="NCBI Taxonomy" id="342668"/>
    <lineage>
        <taxon>Eukaryota</taxon>
        <taxon>Fungi</taxon>
        <taxon>Dikarya</taxon>
        <taxon>Ascomycota</taxon>
        <taxon>Pezizomycotina</taxon>
        <taxon>Leotiomycetes</taxon>
        <taxon>Thelebolales</taxon>
        <taxon>Thelebolaceae</taxon>
        <taxon>Pseudogymnoascus</taxon>
    </lineage>
</organism>
<protein>
    <submittedName>
        <fullName evidence="1">Uncharacterized protein</fullName>
    </submittedName>
</protein>
<reference evidence="2" key="2">
    <citation type="journal article" date="2018" name="Nat. Commun.">
        <title>Extreme sensitivity to ultraviolet light in the fungal pathogen causing white-nose syndrome of bats.</title>
        <authorList>
            <person name="Palmer J.M."/>
            <person name="Drees K.P."/>
            <person name="Foster J.T."/>
            <person name="Lindner D.L."/>
        </authorList>
    </citation>
    <scope>NUCLEOTIDE SEQUENCE [LARGE SCALE GENOMIC DNA]</scope>
    <source>
        <strain evidence="2">UAMH 10579</strain>
    </source>
</reference>
<reference evidence="1 2" key="1">
    <citation type="submission" date="2016-03" db="EMBL/GenBank/DDBJ databases">
        <title>Comparative genomics of Pseudogymnoascus destructans, the fungus causing white-nose syndrome of bats.</title>
        <authorList>
            <person name="Palmer J.M."/>
            <person name="Drees K.P."/>
            <person name="Foster J.T."/>
            <person name="Lindner D.L."/>
        </authorList>
    </citation>
    <scope>NUCLEOTIDE SEQUENCE [LARGE SCALE GENOMIC DNA]</scope>
    <source>
        <strain evidence="1 2">UAMH 10579</strain>
    </source>
</reference>
<name>A0A1B8GK77_9PEZI</name>
<evidence type="ECO:0000313" key="1">
    <source>
        <dbReference type="EMBL" id="OBT96235.1"/>
    </source>
</evidence>
<keyword evidence="2" id="KW-1185">Reference proteome</keyword>
<dbReference type="AlphaFoldDB" id="A0A1B8GK77"/>